<feature type="compositionally biased region" description="Gly residues" evidence="1">
    <location>
        <begin position="203"/>
        <end position="217"/>
    </location>
</feature>
<dbReference type="GO" id="GO:0005886">
    <property type="term" value="C:plasma membrane"/>
    <property type="evidence" value="ECO:0007669"/>
    <property type="project" value="TreeGrafter"/>
</dbReference>
<dbReference type="Proteomes" id="UP001224775">
    <property type="component" value="Unassembled WGS sequence"/>
</dbReference>
<keyword evidence="2" id="KW-1133">Transmembrane helix</keyword>
<feature type="transmembrane region" description="Helical" evidence="2">
    <location>
        <begin position="341"/>
        <end position="360"/>
    </location>
</feature>
<evidence type="ECO:0000256" key="2">
    <source>
        <dbReference type="SAM" id="Phobius"/>
    </source>
</evidence>
<dbReference type="AlphaFoldDB" id="A0AAD8YKY1"/>
<name>A0AAD8YKY1_9STRA</name>
<gene>
    <name evidence="3" type="ORF">QTG54_000415</name>
</gene>
<keyword evidence="2" id="KW-0472">Membrane</keyword>
<feature type="compositionally biased region" description="Basic residues" evidence="1">
    <location>
        <begin position="61"/>
        <end position="83"/>
    </location>
</feature>
<comment type="caution">
    <text evidence="3">The sequence shown here is derived from an EMBL/GenBank/DDBJ whole genome shotgun (WGS) entry which is preliminary data.</text>
</comment>
<reference evidence="3" key="1">
    <citation type="submission" date="2023-06" db="EMBL/GenBank/DDBJ databases">
        <title>Survivors Of The Sea: Transcriptome response of Skeletonema marinoi to long-term dormancy.</title>
        <authorList>
            <person name="Pinder M.I.M."/>
            <person name="Kourtchenko O."/>
            <person name="Robertson E.K."/>
            <person name="Larsson T."/>
            <person name="Maumus F."/>
            <person name="Osuna-Cruz C.M."/>
            <person name="Vancaester E."/>
            <person name="Stenow R."/>
            <person name="Vandepoele K."/>
            <person name="Ploug H."/>
            <person name="Bruchert V."/>
            <person name="Godhe A."/>
            <person name="Topel M."/>
        </authorList>
    </citation>
    <scope>NUCLEOTIDE SEQUENCE</scope>
    <source>
        <strain evidence="3">R05AC</strain>
    </source>
</reference>
<feature type="compositionally biased region" description="Polar residues" evidence="1">
    <location>
        <begin position="819"/>
        <end position="847"/>
    </location>
</feature>
<evidence type="ECO:0000313" key="4">
    <source>
        <dbReference type="Proteomes" id="UP001224775"/>
    </source>
</evidence>
<keyword evidence="4" id="KW-1185">Reference proteome</keyword>
<accession>A0AAD8YKY1</accession>
<feature type="region of interest" description="Disordered" evidence="1">
    <location>
        <begin position="237"/>
        <end position="279"/>
    </location>
</feature>
<dbReference type="InterPro" id="IPR045122">
    <property type="entry name" value="Csc1-like"/>
</dbReference>
<evidence type="ECO:0000313" key="3">
    <source>
        <dbReference type="EMBL" id="KAK1748476.1"/>
    </source>
</evidence>
<feature type="compositionally biased region" description="Basic and acidic residues" evidence="1">
    <location>
        <begin position="809"/>
        <end position="818"/>
    </location>
</feature>
<organism evidence="3 4">
    <name type="scientific">Skeletonema marinoi</name>
    <dbReference type="NCBI Taxonomy" id="267567"/>
    <lineage>
        <taxon>Eukaryota</taxon>
        <taxon>Sar</taxon>
        <taxon>Stramenopiles</taxon>
        <taxon>Ochrophyta</taxon>
        <taxon>Bacillariophyta</taxon>
        <taxon>Coscinodiscophyceae</taxon>
        <taxon>Thalassiosirophycidae</taxon>
        <taxon>Thalassiosirales</taxon>
        <taxon>Skeletonemataceae</taxon>
        <taxon>Skeletonema</taxon>
        <taxon>Skeletonema marinoi-dohrnii complex</taxon>
    </lineage>
</organism>
<sequence length="1161" mass="127291">MTGASGLYSSSGGISLLSIGLTLGLGLGVSFITVVAFGIAVMRRHTNIAPRCTARHPNTIWRRRRDMYGKSKKRRKMKQKKKVSATTTNNSSNNNHPGVVTNDGSQNGLSNNDKPSPQRPTLIKRNSSFQDFNVVKAVPRIAANTAAKIVTGVDMNGMARAQQSIRQMEDEEQQRDFVKNSMGQPVYVGRNKNTGMEKRLSGSGSGGGLSPKGGGGSSEENLDDLLAGVFTAPPPAAAEVGEPVVGKDPEMGFCNDEDNDLTSDEENELSDGDDNELSDKMYSHPQDRGNPFLGWIPWTLNLSYDRMLRGIPGTGTRDGGMSGQLLAVNLDAIILFKFHALCLRVTVLACIICLGIILPLNLTSCGADDDDITNEVCKFRTSYSGENTTTPLTNYGRTTIANIPFSAEGDSWMISLSKIFEKDVWNTDKPFQDMMRLYVISVCTWFICYFALKNIKKECYYLEADHYGKRQTELDKTIYLPRQDDSDEDSDDEMDIKKRRAINKKGGNRANGEHRETVPNIELYSVLVGGLPSQPNEVVNKTDMDTAVEASEKSNVDWQLAVATTFFDHCVPNQPGNYIAWCKRIGEIVAEWYAAAAALRRLRFIRNIIKEKRHYSIDDVEVDDEEDGGSPSDVTSGGGSPAYKPKVTFLDEETAAYRFQDLETNRQAAQYRQTYGEAQNPSDYETRIFQSLNIGPEQQAVYSREMAQGAAACSPNGCCEGRIRRKAIDRLLEMEDAAIERLTAAQTELLMAQKETAVSIKEGKDSGGKAGEADNGNETEIMMMRAEHELTLNGAPSIEVQPQRSADFMSDKGDDGFQHDNSSIPGRQYSVTSPRSSPRGSNSQPRMNSEGKFCFQTSDEEEQSQSVGETHLDQSSSVRRRLNTSQSESSVRRRTNTGLSSVAGACAPSILSQENTSATGDQWDRVNTILRAEKSPDQIESERTTTIETGVWERPSIKSMMKGLKSEVIASVKAVGTKHSTYAVVTFSSRQAAVAARHCLSDGRGQQRWLSLETREEFRKFLVDAHKAAYIPVCIAGGATHVLTAEPAVVVASDNDDMLGYADVIDNGKYPQSPQDHMSPYFGDQAPVFFSGTNNSVPSMSAAATPSRTIMTRRTKSATDGSFSPTGNGKTPPNSSKTPWQNGDQFDGVPQNLEDQGCTQS</sequence>
<feature type="region of interest" description="Disordered" evidence="1">
    <location>
        <begin position="620"/>
        <end position="645"/>
    </location>
</feature>
<feature type="region of interest" description="Disordered" evidence="1">
    <location>
        <begin position="807"/>
        <end position="900"/>
    </location>
</feature>
<dbReference type="PANTHER" id="PTHR13018:SF5">
    <property type="entry name" value="RE44586P"/>
    <property type="match status" value="1"/>
</dbReference>
<feature type="transmembrane region" description="Helical" evidence="2">
    <location>
        <begin position="12"/>
        <end position="41"/>
    </location>
</feature>
<feature type="region of interest" description="Disordered" evidence="1">
    <location>
        <begin position="1099"/>
        <end position="1161"/>
    </location>
</feature>
<protein>
    <submittedName>
        <fullName evidence="3">Membrane protein</fullName>
    </submittedName>
</protein>
<keyword evidence="2" id="KW-0812">Transmembrane</keyword>
<proteinExistence type="predicted"/>
<feature type="region of interest" description="Disordered" evidence="1">
    <location>
        <begin position="185"/>
        <end position="221"/>
    </location>
</feature>
<feature type="region of interest" description="Disordered" evidence="1">
    <location>
        <begin position="55"/>
        <end position="123"/>
    </location>
</feature>
<feature type="compositionally biased region" description="Polar residues" evidence="1">
    <location>
        <begin position="864"/>
        <end position="889"/>
    </location>
</feature>
<feature type="compositionally biased region" description="Acidic residues" evidence="1">
    <location>
        <begin position="255"/>
        <end position="276"/>
    </location>
</feature>
<feature type="compositionally biased region" description="Low complexity" evidence="1">
    <location>
        <begin position="84"/>
        <end position="95"/>
    </location>
</feature>
<evidence type="ECO:0000256" key="1">
    <source>
        <dbReference type="SAM" id="MobiDB-lite"/>
    </source>
</evidence>
<dbReference type="PANTHER" id="PTHR13018">
    <property type="entry name" value="PROBABLE MEMBRANE PROTEIN DUF221-RELATED"/>
    <property type="match status" value="1"/>
</dbReference>
<feature type="compositionally biased region" description="Polar residues" evidence="1">
    <location>
        <begin position="1099"/>
        <end position="1110"/>
    </location>
</feature>
<dbReference type="GO" id="GO:0005227">
    <property type="term" value="F:calcium-activated cation channel activity"/>
    <property type="evidence" value="ECO:0007669"/>
    <property type="project" value="InterPro"/>
</dbReference>
<dbReference type="EMBL" id="JATAAI010000001">
    <property type="protein sequence ID" value="KAK1748476.1"/>
    <property type="molecule type" value="Genomic_DNA"/>
</dbReference>
<feature type="compositionally biased region" description="Polar residues" evidence="1">
    <location>
        <begin position="102"/>
        <end position="115"/>
    </location>
</feature>
<feature type="compositionally biased region" description="Polar residues" evidence="1">
    <location>
        <begin position="1117"/>
        <end position="1144"/>
    </location>
</feature>